<reference evidence="1 2" key="1">
    <citation type="submission" date="2018-08" db="EMBL/GenBank/DDBJ databases">
        <title>Actinomadura spongicola sp. nov., isolated from marine sponge Leucetta chagosensis.</title>
        <authorList>
            <person name="Li L."/>
            <person name="Lin H.W."/>
        </authorList>
    </citation>
    <scope>NUCLEOTIDE SEQUENCE [LARGE SCALE GENOMIC DNA]</scope>
    <source>
        <strain evidence="1 2">LHW52907</strain>
    </source>
</reference>
<dbReference type="RefSeq" id="WP_117398809.1">
    <property type="nucleotide sequence ID" value="NZ_QVNQ01000002.1"/>
</dbReference>
<gene>
    <name evidence="1" type="ORF">D0T12_08135</name>
</gene>
<dbReference type="Proteomes" id="UP000262882">
    <property type="component" value="Unassembled WGS sequence"/>
</dbReference>
<evidence type="ECO:0000313" key="1">
    <source>
        <dbReference type="EMBL" id="RFS86528.1"/>
    </source>
</evidence>
<organism evidence="1 2">
    <name type="scientific">Actinomadura spongiicola</name>
    <dbReference type="NCBI Taxonomy" id="2303421"/>
    <lineage>
        <taxon>Bacteria</taxon>
        <taxon>Bacillati</taxon>
        <taxon>Actinomycetota</taxon>
        <taxon>Actinomycetes</taxon>
        <taxon>Streptosporangiales</taxon>
        <taxon>Thermomonosporaceae</taxon>
        <taxon>Actinomadura</taxon>
    </lineage>
</organism>
<dbReference type="SUPFAM" id="SSF51445">
    <property type="entry name" value="(Trans)glycosidases"/>
    <property type="match status" value="1"/>
</dbReference>
<accession>A0A372GMC7</accession>
<sequence>MDLRDVRFRFSAVGAAIVLVTGFLVVTRADPPDHTRDWVPPASPGVPAVEPGKTRRVALNSEPADYGRLRELGYDVVDVEADEALIAGVPKGMQAMLWVGNFHCGAFHLDMEAFKRAVDRFGRDKKVYGWYLSDEPNTGECPEVVDEIRSRAEYIRRHAPDQVSYIALTDWPMRSLAPQRVSVDLVGLDPYPCKGSPTPLEHCDIRAVDRMVRMVDDAGIPRGKVAPVLQTFGQDCSTGDKQYWLPTEGQFREILARWDRLVPTPPLEVTYSWGHQDEWACPTLEDATGGDHPDLQGIIRARYAGR</sequence>
<dbReference type="EMBL" id="QVNQ01000002">
    <property type="protein sequence ID" value="RFS86528.1"/>
    <property type="molecule type" value="Genomic_DNA"/>
</dbReference>
<dbReference type="AlphaFoldDB" id="A0A372GMC7"/>
<proteinExistence type="predicted"/>
<keyword evidence="2" id="KW-1185">Reference proteome</keyword>
<dbReference type="OrthoDB" id="3817502at2"/>
<name>A0A372GMC7_9ACTN</name>
<comment type="caution">
    <text evidence="1">The sequence shown here is derived from an EMBL/GenBank/DDBJ whole genome shotgun (WGS) entry which is preliminary data.</text>
</comment>
<dbReference type="InterPro" id="IPR017853">
    <property type="entry name" value="GH"/>
</dbReference>
<evidence type="ECO:0000313" key="2">
    <source>
        <dbReference type="Proteomes" id="UP000262882"/>
    </source>
</evidence>
<protein>
    <submittedName>
        <fullName evidence="1">Uncharacterized protein</fullName>
    </submittedName>
</protein>